<name>A0ABT0YMI7_9BURK</name>
<dbReference type="InterPro" id="IPR000577">
    <property type="entry name" value="Carb_kinase_FGGY"/>
</dbReference>
<dbReference type="PANTHER" id="PTHR43095:SF5">
    <property type="entry name" value="XYLULOSE KINASE"/>
    <property type="match status" value="1"/>
</dbReference>
<organism evidence="6 7">
    <name type="scientific">Caldimonas mangrovi</name>
    <dbReference type="NCBI Taxonomy" id="2944811"/>
    <lineage>
        <taxon>Bacteria</taxon>
        <taxon>Pseudomonadati</taxon>
        <taxon>Pseudomonadota</taxon>
        <taxon>Betaproteobacteria</taxon>
        <taxon>Burkholderiales</taxon>
        <taxon>Sphaerotilaceae</taxon>
        <taxon>Caldimonas</taxon>
    </lineage>
</organism>
<dbReference type="EMBL" id="JAMKFE010000005">
    <property type="protein sequence ID" value="MCM5679940.1"/>
    <property type="molecule type" value="Genomic_DNA"/>
</dbReference>
<evidence type="ECO:0000313" key="6">
    <source>
        <dbReference type="EMBL" id="MCM5679940.1"/>
    </source>
</evidence>
<evidence type="ECO:0000256" key="1">
    <source>
        <dbReference type="ARBA" id="ARBA00009156"/>
    </source>
</evidence>
<dbReference type="Pfam" id="PF02782">
    <property type="entry name" value="FGGY_C"/>
    <property type="match status" value="1"/>
</dbReference>
<dbReference type="GO" id="GO:0016301">
    <property type="term" value="F:kinase activity"/>
    <property type="evidence" value="ECO:0007669"/>
    <property type="project" value="UniProtKB-KW"/>
</dbReference>
<reference evidence="6" key="1">
    <citation type="submission" date="2022-05" db="EMBL/GenBank/DDBJ databases">
        <title>Schlegelella sp. nov., isolated from mangrove soil.</title>
        <authorList>
            <person name="Liu Y."/>
            <person name="Ge X."/>
            <person name="Liu W."/>
        </authorList>
    </citation>
    <scope>NUCLEOTIDE SEQUENCE</scope>
    <source>
        <strain evidence="6">S2-27</strain>
    </source>
</reference>
<keyword evidence="2" id="KW-0808">Transferase</keyword>
<keyword evidence="3 6" id="KW-0418">Kinase</keyword>
<comment type="similarity">
    <text evidence="1">Belongs to the FGGY kinase family.</text>
</comment>
<dbReference type="Proteomes" id="UP001165541">
    <property type="component" value="Unassembled WGS sequence"/>
</dbReference>
<dbReference type="Pfam" id="PF00370">
    <property type="entry name" value="FGGY_N"/>
    <property type="match status" value="1"/>
</dbReference>
<evidence type="ECO:0000259" key="4">
    <source>
        <dbReference type="Pfam" id="PF00370"/>
    </source>
</evidence>
<dbReference type="InterPro" id="IPR018484">
    <property type="entry name" value="FGGY_N"/>
</dbReference>
<gene>
    <name evidence="6" type="ORF">M8A51_10385</name>
</gene>
<dbReference type="CDD" id="cd07808">
    <property type="entry name" value="ASKHA_NBD_FGGY_EcXK-like"/>
    <property type="match status" value="1"/>
</dbReference>
<dbReference type="Gene3D" id="3.30.420.40">
    <property type="match status" value="2"/>
</dbReference>
<evidence type="ECO:0000256" key="3">
    <source>
        <dbReference type="ARBA" id="ARBA00022777"/>
    </source>
</evidence>
<dbReference type="PANTHER" id="PTHR43095">
    <property type="entry name" value="SUGAR KINASE"/>
    <property type="match status" value="1"/>
</dbReference>
<dbReference type="PIRSF" id="PIRSF000538">
    <property type="entry name" value="GlpK"/>
    <property type="match status" value="1"/>
</dbReference>
<sequence length="491" mass="52215">MFLGLDLGTGSAKALLVAEDGRIEAGSSASYELDAPAAGWAQTEALRWWDAVGRCTRQLPAELRRAVRGVGLSGQMHGVVLADEQGRALHPALLWPDQRAVHEAARYGEMLRTRLANPVTPGMAGPLLLWLQRHEPAAFQRARWALLPKDWLRMHLVGTAQTDPSDASGTLLSTPDGRWDEALVTALGLPLHLLPPVRPSRTVAGRLLRSAALELGLPEGVPVAVGAADTAAAAYGSSLLQDGEAQLTVGSGAQIVVMRGACPPRSDVLNAYCAVQGDGLPGWYAIAAMQNAGTALEWVRGLFGLTWETFYEQAFDAARPPSQAMFLPYLSGERTPWMSPGACGAWVGLARSDARPAMLHAALRGVAFSLRAGLEALDPQRSQIRHLHLAGGGTRHPAWRQMLADVLCCELRPTAVEAASAYGAALMAAEAIGMRLPPVHRTGAHVLPVPGEDLHAGEYQRFIAHCKALLPPAATAIDLSAYSMPVVRPSP</sequence>
<accession>A0ABT0YMI7</accession>
<evidence type="ECO:0000259" key="5">
    <source>
        <dbReference type="Pfam" id="PF02782"/>
    </source>
</evidence>
<keyword evidence="7" id="KW-1185">Reference proteome</keyword>
<protein>
    <submittedName>
        <fullName evidence="6">FGGY family carbohydrate kinase</fullName>
    </submittedName>
</protein>
<evidence type="ECO:0000256" key="2">
    <source>
        <dbReference type="ARBA" id="ARBA00022679"/>
    </source>
</evidence>
<dbReference type="InterPro" id="IPR018485">
    <property type="entry name" value="FGGY_C"/>
</dbReference>
<proteinExistence type="inferred from homology"/>
<dbReference type="InterPro" id="IPR050406">
    <property type="entry name" value="FGGY_Carb_Kinase"/>
</dbReference>
<feature type="domain" description="Carbohydrate kinase FGGY C-terminal" evidence="5">
    <location>
        <begin position="279"/>
        <end position="430"/>
    </location>
</feature>
<comment type="caution">
    <text evidence="6">The sequence shown here is derived from an EMBL/GenBank/DDBJ whole genome shotgun (WGS) entry which is preliminary data.</text>
</comment>
<dbReference type="InterPro" id="IPR043129">
    <property type="entry name" value="ATPase_NBD"/>
</dbReference>
<feature type="domain" description="Carbohydrate kinase FGGY N-terminal" evidence="4">
    <location>
        <begin position="1"/>
        <end position="236"/>
    </location>
</feature>
<dbReference type="SUPFAM" id="SSF53067">
    <property type="entry name" value="Actin-like ATPase domain"/>
    <property type="match status" value="2"/>
</dbReference>
<evidence type="ECO:0000313" key="7">
    <source>
        <dbReference type="Proteomes" id="UP001165541"/>
    </source>
</evidence>
<dbReference type="RefSeq" id="WP_251778143.1">
    <property type="nucleotide sequence ID" value="NZ_JAMKFE010000005.1"/>
</dbReference>